<dbReference type="InterPro" id="IPR011250">
    <property type="entry name" value="OMP/PagP_B-barrel"/>
</dbReference>
<organism evidence="2 3">
    <name type="scientific">Cytophaga hutchinsonii (strain ATCC 33406 / DSM 1761 / CIP 103989 / NBRC 15051 / NCIMB 9469 / D465)</name>
    <dbReference type="NCBI Taxonomy" id="269798"/>
    <lineage>
        <taxon>Bacteria</taxon>
        <taxon>Pseudomonadati</taxon>
        <taxon>Bacteroidota</taxon>
        <taxon>Cytophagia</taxon>
        <taxon>Cytophagales</taxon>
        <taxon>Cytophagaceae</taxon>
        <taxon>Cytophaga</taxon>
    </lineage>
</organism>
<dbReference type="KEGG" id="chu:CHU_0917"/>
<evidence type="ECO:0000256" key="1">
    <source>
        <dbReference type="SAM" id="SignalP"/>
    </source>
</evidence>
<sequence length="303" mass="34794">MFKSLFVRLVFLFLCIVAVDAAAQTQRKIYKGQYHRGKATPDISLKNISKNELLTIYGTLGLASYNGDLSGYLWQVGSNSYRPQAGGGVILRTAYLGKRLNLRADVRCFRLYSNDVHEGRNLNFRSTNWEFLALGQFDIFPYEKLMRRRTKINPYVYGGIGLMTYDPWGQLPNGRWHQLRPLETENVKYGNVAFVYTVGLGFKYNYSYRWNFMLEAGYRFTTTDYIDDVSSEEYPDPASLQNSISRIMSNKSFNKSAQTGRGNPKYKDGYAIVSVGLTYTFTRHHATKNRKGGLLDKNLLRKN</sequence>
<dbReference type="Gene3D" id="2.40.160.20">
    <property type="match status" value="1"/>
</dbReference>
<feature type="signal peptide" evidence="1">
    <location>
        <begin position="1"/>
        <end position="23"/>
    </location>
</feature>
<feature type="chain" id="PRO_5026854769" description="DUF6089 domain-containing protein" evidence="1">
    <location>
        <begin position="24"/>
        <end position="303"/>
    </location>
</feature>
<dbReference type="RefSeq" id="WP_011584313.1">
    <property type="nucleotide sequence ID" value="NC_008255.1"/>
</dbReference>
<protein>
    <recommendedName>
        <fullName evidence="4">DUF6089 domain-containing protein</fullName>
    </recommendedName>
</protein>
<keyword evidence="3" id="KW-1185">Reference proteome</keyword>
<gene>
    <name evidence="2" type="ordered locus">CHU_0917</name>
</gene>
<reference evidence="2 3" key="1">
    <citation type="journal article" date="2007" name="Appl. Environ. Microbiol.">
        <title>Genome sequence of the cellulolytic gliding bacterium Cytophaga hutchinsonii.</title>
        <authorList>
            <person name="Xie G."/>
            <person name="Bruce D.C."/>
            <person name="Challacombe J.F."/>
            <person name="Chertkov O."/>
            <person name="Detter J.C."/>
            <person name="Gilna P."/>
            <person name="Han C.S."/>
            <person name="Lucas S."/>
            <person name="Misra M."/>
            <person name="Myers G.L."/>
            <person name="Richardson P."/>
            <person name="Tapia R."/>
            <person name="Thayer N."/>
            <person name="Thompson L.S."/>
            <person name="Brettin T.S."/>
            <person name="Henrissat B."/>
            <person name="Wilson D.B."/>
            <person name="McBride M.J."/>
        </authorList>
    </citation>
    <scope>NUCLEOTIDE SEQUENCE [LARGE SCALE GENOMIC DNA]</scope>
    <source>
        <strain evidence="3">ATCC 33406 / DSM 1761 / CIP 103989 / NBRC 15051 / NCIMB 9469 / D465</strain>
    </source>
</reference>
<evidence type="ECO:0000313" key="2">
    <source>
        <dbReference type="EMBL" id="ABG58198.1"/>
    </source>
</evidence>
<dbReference type="SUPFAM" id="SSF56925">
    <property type="entry name" value="OMPA-like"/>
    <property type="match status" value="1"/>
</dbReference>
<accession>A0A6N4SPM3</accession>
<dbReference type="AlphaFoldDB" id="A0A6N4SPM3"/>
<dbReference type="OrthoDB" id="654178at2"/>
<evidence type="ECO:0000313" key="3">
    <source>
        <dbReference type="Proteomes" id="UP000001822"/>
    </source>
</evidence>
<dbReference type="EMBL" id="CP000383">
    <property type="protein sequence ID" value="ABG58198.1"/>
    <property type="molecule type" value="Genomic_DNA"/>
</dbReference>
<proteinExistence type="predicted"/>
<evidence type="ECO:0008006" key="4">
    <source>
        <dbReference type="Google" id="ProtNLM"/>
    </source>
</evidence>
<name>A0A6N4SPM3_CYTH3</name>
<dbReference type="Proteomes" id="UP000001822">
    <property type="component" value="Chromosome"/>
</dbReference>
<keyword evidence="1" id="KW-0732">Signal</keyword>